<gene>
    <name evidence="2" type="ORF">PIB30_095088</name>
</gene>
<organism evidence="2 3">
    <name type="scientific">Stylosanthes scabra</name>
    <dbReference type="NCBI Taxonomy" id="79078"/>
    <lineage>
        <taxon>Eukaryota</taxon>
        <taxon>Viridiplantae</taxon>
        <taxon>Streptophyta</taxon>
        <taxon>Embryophyta</taxon>
        <taxon>Tracheophyta</taxon>
        <taxon>Spermatophyta</taxon>
        <taxon>Magnoliopsida</taxon>
        <taxon>eudicotyledons</taxon>
        <taxon>Gunneridae</taxon>
        <taxon>Pentapetalae</taxon>
        <taxon>rosids</taxon>
        <taxon>fabids</taxon>
        <taxon>Fabales</taxon>
        <taxon>Fabaceae</taxon>
        <taxon>Papilionoideae</taxon>
        <taxon>50 kb inversion clade</taxon>
        <taxon>dalbergioids sensu lato</taxon>
        <taxon>Dalbergieae</taxon>
        <taxon>Pterocarpus clade</taxon>
        <taxon>Stylosanthes</taxon>
    </lineage>
</organism>
<evidence type="ECO:0000256" key="1">
    <source>
        <dbReference type="SAM" id="Coils"/>
    </source>
</evidence>
<sequence>MRSREVTFNPTVGERSGERLVCMGGIASQGGHISNISCLFVFFNLQKKMTQKEIKYNDKKVLSKCCVPNELHKHVFIDSQNLRAVGEENRQTDENGKPVVRVPIDDPYAWVKGEVREIVSWFSDEECVAELGDPSAWLKCAPSQIHPNAWGFIRGFEVLMEYLGCEPQLEVRSPVSEFPFYVDHCLLEKFPLYWYSEPVQILGMEEVNDECSMVVDFLEQNFCAKGLLSLNNYCNGRKKRNRFANTTTGGLKNFFKLKTARELSSNAIKAEKGVVVNQPAEKKKAISMKRRRAEGEALGKGKVIDLMSSRCCGKEVSLDEVKTFTENQRKLHGYMGAEDLSSVWSDHYPVTVVAEEHFQSKADMDLLESVGEIGRAQFMQVCATRMLYVGRYEELRAQREAEQKKAESVELEKSMEREKKVQLVMEQAAEKERELLEVKTESEELKKKVQKLEKERTDLEARVVELCGQKKEVETSKEEHGYDMLLVGFARAKRQAEFFFPEASFDKLYPIKVVHNGALIDDDEVDMEGGDDHNPEE</sequence>
<evidence type="ECO:0000313" key="2">
    <source>
        <dbReference type="EMBL" id="MED6189346.1"/>
    </source>
</evidence>
<accession>A0ABU6WTW0</accession>
<keyword evidence="3" id="KW-1185">Reference proteome</keyword>
<comment type="caution">
    <text evidence="2">The sequence shown here is derived from an EMBL/GenBank/DDBJ whole genome shotgun (WGS) entry which is preliminary data.</text>
</comment>
<dbReference type="Proteomes" id="UP001341840">
    <property type="component" value="Unassembled WGS sequence"/>
</dbReference>
<keyword evidence="1" id="KW-0175">Coiled coil</keyword>
<protein>
    <submittedName>
        <fullName evidence="2">Uncharacterized protein</fullName>
    </submittedName>
</protein>
<proteinExistence type="predicted"/>
<feature type="coiled-coil region" evidence="1">
    <location>
        <begin position="392"/>
        <end position="469"/>
    </location>
</feature>
<evidence type="ECO:0000313" key="3">
    <source>
        <dbReference type="Proteomes" id="UP001341840"/>
    </source>
</evidence>
<dbReference type="EMBL" id="JASCZI010183390">
    <property type="protein sequence ID" value="MED6189346.1"/>
    <property type="molecule type" value="Genomic_DNA"/>
</dbReference>
<reference evidence="2 3" key="1">
    <citation type="journal article" date="2023" name="Plants (Basel)">
        <title>Bridging the Gap: Combining Genomics and Transcriptomics Approaches to Understand Stylosanthes scabra, an Orphan Legume from the Brazilian Caatinga.</title>
        <authorList>
            <person name="Ferreira-Neto J.R.C."/>
            <person name="da Silva M.D."/>
            <person name="Binneck E."/>
            <person name="de Melo N.F."/>
            <person name="da Silva R.H."/>
            <person name="de Melo A.L.T.M."/>
            <person name="Pandolfi V."/>
            <person name="Bustamante F.O."/>
            <person name="Brasileiro-Vidal A.C."/>
            <person name="Benko-Iseppon A.M."/>
        </authorList>
    </citation>
    <scope>NUCLEOTIDE SEQUENCE [LARGE SCALE GENOMIC DNA]</scope>
    <source>
        <tissue evidence="2">Leaves</tissue>
    </source>
</reference>
<name>A0ABU6WTW0_9FABA</name>